<evidence type="ECO:0000313" key="14">
    <source>
        <dbReference type="Proteomes" id="UP000799421"/>
    </source>
</evidence>
<feature type="region of interest" description="Disordered" evidence="11">
    <location>
        <begin position="228"/>
        <end position="264"/>
    </location>
</feature>
<feature type="domain" description="Peroxisome membrane anchor protein Pex14p N-terminal" evidence="12">
    <location>
        <begin position="3"/>
        <end position="47"/>
    </location>
</feature>
<evidence type="ECO:0000256" key="6">
    <source>
        <dbReference type="ARBA" id="ARBA00023140"/>
    </source>
</evidence>
<feature type="compositionally biased region" description="Polar residues" evidence="11">
    <location>
        <begin position="240"/>
        <end position="250"/>
    </location>
</feature>
<organism evidence="13 14">
    <name type="scientific">Piedraia hortae CBS 480.64</name>
    <dbReference type="NCBI Taxonomy" id="1314780"/>
    <lineage>
        <taxon>Eukaryota</taxon>
        <taxon>Fungi</taxon>
        <taxon>Dikarya</taxon>
        <taxon>Ascomycota</taxon>
        <taxon>Pezizomycotina</taxon>
        <taxon>Dothideomycetes</taxon>
        <taxon>Dothideomycetidae</taxon>
        <taxon>Capnodiales</taxon>
        <taxon>Piedraiaceae</taxon>
        <taxon>Piedraia</taxon>
    </lineage>
</organism>
<evidence type="ECO:0000256" key="9">
    <source>
        <dbReference type="ARBA" id="ARBA00046271"/>
    </source>
</evidence>
<comment type="subcellular location">
    <subcellularLocation>
        <location evidence="9 10">Peroxisome membrane</location>
    </subcellularLocation>
</comment>
<dbReference type="PANTHER" id="PTHR23058:SF0">
    <property type="entry name" value="PEROXISOMAL MEMBRANE PROTEIN PEX14"/>
    <property type="match status" value="1"/>
</dbReference>
<evidence type="ECO:0000256" key="4">
    <source>
        <dbReference type="ARBA" id="ARBA00023010"/>
    </source>
</evidence>
<name>A0A6A7C8F1_9PEZI</name>
<comment type="similarity">
    <text evidence="1 10">Belongs to the peroxin-14 family.</text>
</comment>
<dbReference type="GO" id="GO:0005778">
    <property type="term" value="C:peroxisomal membrane"/>
    <property type="evidence" value="ECO:0007669"/>
    <property type="project" value="UniProtKB-SubCell"/>
</dbReference>
<dbReference type="PANTHER" id="PTHR23058">
    <property type="entry name" value="PEROXISOMAL MEMBRANE PROTEIN PEX14"/>
    <property type="match status" value="1"/>
</dbReference>
<keyword evidence="2 10" id="KW-0813">Transport</keyword>
<evidence type="ECO:0000256" key="1">
    <source>
        <dbReference type="ARBA" id="ARBA00005443"/>
    </source>
</evidence>
<sequence length="289" mass="31902">MVRESLVEGAVTFLRDPSVASAPLESRIAFLKSKNLTQEEIDASLARVGSQPSSTAAAPPPGYPLPQYGYWEQAPPMRRDWRDWFIMATVVGGMGATAYWAAKRYIYPLIAPPTPPQLEQDKAHVDEAFNKTFALLDQLAKDTQELKDAEKARTDRLDSALAEVENVVSRMKEAHEAREAEAKRMARDVADIKDSIPNAIEKDKKITDTKIQELTDEMKSLKLLIQARMQQPSKPDEQQQKQANGTSDTGIETPLGSAGRSMVGGRVSIPAWQLAAKKKAEEPEGEAKS</sequence>
<proteinExistence type="inferred from homology"/>
<dbReference type="GO" id="GO:1990429">
    <property type="term" value="C:peroxisomal importomer complex"/>
    <property type="evidence" value="ECO:0007669"/>
    <property type="project" value="TreeGrafter"/>
</dbReference>
<accession>A0A6A7C8F1</accession>
<protein>
    <recommendedName>
        <fullName evidence="7 10">Peroxisomal membrane protein PEX14</fullName>
    </recommendedName>
    <alternativeName>
        <fullName evidence="8 10">Peroxin-14</fullName>
    </alternativeName>
</protein>
<dbReference type="Gene3D" id="1.10.10.10">
    <property type="entry name" value="Winged helix-like DNA-binding domain superfamily/Winged helix DNA-binding domain"/>
    <property type="match status" value="1"/>
</dbReference>
<gene>
    <name evidence="13" type="ORF">K470DRAFT_225603</name>
</gene>
<dbReference type="OrthoDB" id="5549158at2759"/>
<dbReference type="GO" id="GO:0016560">
    <property type="term" value="P:protein import into peroxisome matrix, docking"/>
    <property type="evidence" value="ECO:0007669"/>
    <property type="project" value="UniProtKB-UniRule"/>
</dbReference>
<keyword evidence="6 10" id="KW-0576">Peroxisome</keyword>
<evidence type="ECO:0000256" key="3">
    <source>
        <dbReference type="ARBA" id="ARBA00022927"/>
    </source>
</evidence>
<dbReference type="GO" id="GO:0005102">
    <property type="term" value="F:signaling receptor binding"/>
    <property type="evidence" value="ECO:0007669"/>
    <property type="project" value="TreeGrafter"/>
</dbReference>
<evidence type="ECO:0000256" key="8">
    <source>
        <dbReference type="ARBA" id="ARBA00029691"/>
    </source>
</evidence>
<evidence type="ECO:0000256" key="10">
    <source>
        <dbReference type="RuleBase" id="RU367032"/>
    </source>
</evidence>
<keyword evidence="4" id="KW-0811">Translocation</keyword>
<dbReference type="EMBL" id="MU005959">
    <property type="protein sequence ID" value="KAF2863720.1"/>
    <property type="molecule type" value="Genomic_DNA"/>
</dbReference>
<dbReference type="InterPro" id="IPR025655">
    <property type="entry name" value="PEX14"/>
</dbReference>
<dbReference type="Proteomes" id="UP000799421">
    <property type="component" value="Unassembled WGS sequence"/>
</dbReference>
<dbReference type="InterPro" id="IPR036388">
    <property type="entry name" value="WH-like_DNA-bd_sf"/>
</dbReference>
<reference evidence="13" key="1">
    <citation type="journal article" date="2020" name="Stud. Mycol.">
        <title>101 Dothideomycetes genomes: a test case for predicting lifestyles and emergence of pathogens.</title>
        <authorList>
            <person name="Haridas S."/>
            <person name="Albert R."/>
            <person name="Binder M."/>
            <person name="Bloem J."/>
            <person name="Labutti K."/>
            <person name="Salamov A."/>
            <person name="Andreopoulos B."/>
            <person name="Baker S."/>
            <person name="Barry K."/>
            <person name="Bills G."/>
            <person name="Bluhm B."/>
            <person name="Cannon C."/>
            <person name="Castanera R."/>
            <person name="Culley D."/>
            <person name="Daum C."/>
            <person name="Ezra D."/>
            <person name="Gonzalez J."/>
            <person name="Henrissat B."/>
            <person name="Kuo A."/>
            <person name="Liang C."/>
            <person name="Lipzen A."/>
            <person name="Lutzoni F."/>
            <person name="Magnuson J."/>
            <person name="Mondo S."/>
            <person name="Nolan M."/>
            <person name="Ohm R."/>
            <person name="Pangilinan J."/>
            <person name="Park H.-J."/>
            <person name="Ramirez L."/>
            <person name="Alfaro M."/>
            <person name="Sun H."/>
            <person name="Tritt A."/>
            <person name="Yoshinaga Y."/>
            <person name="Zwiers L.-H."/>
            <person name="Turgeon B."/>
            <person name="Goodwin S."/>
            <person name="Spatafora J."/>
            <person name="Crous P."/>
            <person name="Grigoriev I."/>
        </authorList>
    </citation>
    <scope>NUCLEOTIDE SEQUENCE</scope>
    <source>
        <strain evidence="13">CBS 480.64</strain>
    </source>
</reference>
<keyword evidence="3 10" id="KW-0653">Protein transport</keyword>
<evidence type="ECO:0000313" key="13">
    <source>
        <dbReference type="EMBL" id="KAF2863720.1"/>
    </source>
</evidence>
<evidence type="ECO:0000256" key="5">
    <source>
        <dbReference type="ARBA" id="ARBA00023136"/>
    </source>
</evidence>
<evidence type="ECO:0000259" key="12">
    <source>
        <dbReference type="Pfam" id="PF04695"/>
    </source>
</evidence>
<dbReference type="Pfam" id="PF04695">
    <property type="entry name" value="Pex14_N"/>
    <property type="match status" value="1"/>
</dbReference>
<evidence type="ECO:0000256" key="11">
    <source>
        <dbReference type="SAM" id="MobiDB-lite"/>
    </source>
</evidence>
<evidence type="ECO:0000256" key="7">
    <source>
        <dbReference type="ARBA" id="ARBA00029502"/>
    </source>
</evidence>
<dbReference type="InterPro" id="IPR006785">
    <property type="entry name" value="Pex14_N"/>
</dbReference>
<keyword evidence="14" id="KW-1185">Reference proteome</keyword>
<dbReference type="AlphaFoldDB" id="A0A6A7C8F1"/>
<comment type="function">
    <text evidence="10">Component of the PEX13-PEX14 docking complex, a translocon channel that specifically mediates the import of peroxisomal cargo proteins bound to PEX5 receptor. The PEX13-PEX14 docking complex forms a large import pore which can be opened to a diameter of about 9 nm. Mechanistically, PEX5 receptor along with cargo proteins associates with the PEX14 subunit of the PEX13-PEX14 docking complex in the cytosol, leading to the insertion of the receptor into the organelle membrane with the concomitant translocation of the cargo into the peroxisome matrix.</text>
</comment>
<keyword evidence="5 10" id="KW-0472">Membrane</keyword>
<evidence type="ECO:0000256" key="2">
    <source>
        <dbReference type="ARBA" id="ARBA00022448"/>
    </source>
</evidence>